<feature type="non-terminal residue" evidence="2">
    <location>
        <position position="331"/>
    </location>
</feature>
<dbReference type="OMA" id="AVWHRTF"/>
<feature type="transmembrane region" description="Helical" evidence="1">
    <location>
        <begin position="191"/>
        <end position="213"/>
    </location>
</feature>
<evidence type="ECO:0000256" key="1">
    <source>
        <dbReference type="SAM" id="Phobius"/>
    </source>
</evidence>
<feature type="non-terminal residue" evidence="2">
    <location>
        <position position="1"/>
    </location>
</feature>
<proteinExistence type="predicted"/>
<keyword evidence="1" id="KW-1133">Transmembrane helix</keyword>
<organism evidence="2 3">
    <name type="scientific">Dothistroma septosporum (strain NZE10 / CBS 128990)</name>
    <name type="common">Red band needle blight fungus</name>
    <name type="synonym">Mycosphaerella pini</name>
    <dbReference type="NCBI Taxonomy" id="675120"/>
    <lineage>
        <taxon>Eukaryota</taxon>
        <taxon>Fungi</taxon>
        <taxon>Dikarya</taxon>
        <taxon>Ascomycota</taxon>
        <taxon>Pezizomycotina</taxon>
        <taxon>Dothideomycetes</taxon>
        <taxon>Dothideomycetidae</taxon>
        <taxon>Mycosphaerellales</taxon>
        <taxon>Mycosphaerellaceae</taxon>
        <taxon>Dothistroma</taxon>
    </lineage>
</organism>
<dbReference type="STRING" id="675120.M2WLY7"/>
<dbReference type="EMBL" id="KB446540">
    <property type="protein sequence ID" value="EME43058.1"/>
    <property type="molecule type" value="Genomic_DNA"/>
</dbReference>
<dbReference type="OrthoDB" id="2603at2759"/>
<dbReference type="eggNOG" id="ENOG502QWIR">
    <property type="taxonomic scope" value="Eukaryota"/>
</dbReference>
<feature type="transmembrane region" description="Helical" evidence="1">
    <location>
        <begin position="234"/>
        <end position="254"/>
    </location>
</feature>
<name>M2WLY7_DOTSN</name>
<dbReference type="HOGENOM" id="CLU_027441_0_0_1"/>
<evidence type="ECO:0000313" key="3">
    <source>
        <dbReference type="Proteomes" id="UP000016933"/>
    </source>
</evidence>
<dbReference type="Proteomes" id="UP000016933">
    <property type="component" value="Unassembled WGS sequence"/>
</dbReference>
<feature type="transmembrane region" description="Helical" evidence="1">
    <location>
        <begin position="301"/>
        <end position="319"/>
    </location>
</feature>
<keyword evidence="1" id="KW-0472">Membrane</keyword>
<dbReference type="AlphaFoldDB" id="M2WLY7"/>
<reference evidence="3" key="1">
    <citation type="journal article" date="2012" name="PLoS Genet.">
        <title>The genomes of the fungal plant pathogens Cladosporium fulvum and Dothistroma septosporum reveal adaptation to different hosts and lifestyles but also signatures of common ancestry.</title>
        <authorList>
            <person name="de Wit P.J.G.M."/>
            <person name="van der Burgt A."/>
            <person name="Oekmen B."/>
            <person name="Stergiopoulos I."/>
            <person name="Abd-Elsalam K.A."/>
            <person name="Aerts A.L."/>
            <person name="Bahkali A.H."/>
            <person name="Beenen H.G."/>
            <person name="Chettri P."/>
            <person name="Cox M.P."/>
            <person name="Datema E."/>
            <person name="de Vries R.P."/>
            <person name="Dhillon B."/>
            <person name="Ganley A.R."/>
            <person name="Griffiths S.A."/>
            <person name="Guo Y."/>
            <person name="Hamelin R.C."/>
            <person name="Henrissat B."/>
            <person name="Kabir M.S."/>
            <person name="Jashni M.K."/>
            <person name="Kema G."/>
            <person name="Klaubauf S."/>
            <person name="Lapidus A."/>
            <person name="Levasseur A."/>
            <person name="Lindquist E."/>
            <person name="Mehrabi R."/>
            <person name="Ohm R.A."/>
            <person name="Owen T.J."/>
            <person name="Salamov A."/>
            <person name="Schwelm A."/>
            <person name="Schijlen E."/>
            <person name="Sun H."/>
            <person name="van den Burg H.A."/>
            <person name="van Ham R.C.H.J."/>
            <person name="Zhang S."/>
            <person name="Goodwin S.B."/>
            <person name="Grigoriev I.V."/>
            <person name="Collemare J."/>
            <person name="Bradshaw R.E."/>
        </authorList>
    </citation>
    <scope>NUCLEOTIDE SEQUENCE [LARGE SCALE GENOMIC DNA]</scope>
    <source>
        <strain evidence="3">NZE10 / CBS 128990</strain>
    </source>
</reference>
<reference evidence="2 3" key="2">
    <citation type="journal article" date="2012" name="PLoS Pathog.">
        <title>Diverse lifestyles and strategies of plant pathogenesis encoded in the genomes of eighteen Dothideomycetes fungi.</title>
        <authorList>
            <person name="Ohm R.A."/>
            <person name="Feau N."/>
            <person name="Henrissat B."/>
            <person name="Schoch C.L."/>
            <person name="Horwitz B.A."/>
            <person name="Barry K.W."/>
            <person name="Condon B.J."/>
            <person name="Copeland A.C."/>
            <person name="Dhillon B."/>
            <person name="Glaser F."/>
            <person name="Hesse C.N."/>
            <person name="Kosti I."/>
            <person name="LaButti K."/>
            <person name="Lindquist E.A."/>
            <person name="Lucas S."/>
            <person name="Salamov A.A."/>
            <person name="Bradshaw R.E."/>
            <person name="Ciuffetti L."/>
            <person name="Hamelin R.C."/>
            <person name="Kema G.H.J."/>
            <person name="Lawrence C."/>
            <person name="Scott J.A."/>
            <person name="Spatafora J.W."/>
            <person name="Turgeon B.G."/>
            <person name="de Wit P.J.G.M."/>
            <person name="Zhong S."/>
            <person name="Goodwin S.B."/>
            <person name="Grigoriev I.V."/>
        </authorList>
    </citation>
    <scope>NUCLEOTIDE SEQUENCE [LARGE SCALE GENOMIC DNA]</scope>
    <source>
        <strain evidence="3">NZE10 / CBS 128990</strain>
    </source>
</reference>
<protein>
    <submittedName>
        <fullName evidence="2">Uncharacterized protein</fullName>
    </submittedName>
</protein>
<evidence type="ECO:0000313" key="2">
    <source>
        <dbReference type="EMBL" id="EME43058.1"/>
    </source>
</evidence>
<feature type="transmembrane region" description="Helical" evidence="1">
    <location>
        <begin position="88"/>
        <end position="114"/>
    </location>
</feature>
<keyword evidence="3" id="KW-1185">Reference proteome</keyword>
<gene>
    <name evidence="2" type="ORF">DOTSEDRAFT_97863</name>
</gene>
<accession>M2WLY7</accession>
<feature type="transmembrane region" description="Helical" evidence="1">
    <location>
        <begin position="266"/>
        <end position="289"/>
    </location>
</feature>
<sequence>ISWMNPTQARFVGVPHDGALQDLWECVLPPDREGSYNTRAARQGRYTLITAPTTDESGQPNPPQTANSPRVILQNIGRMLSTLPYKNISWLTAIVFIVGSALFVASSFMSVLSLYRTEVKQAHPELASEHGGKLALSGSAIFLAGSILTLLEAVDRQRVFCFESSHAGGQTHKHRWLPKWTALKEHYVHEVGFVACMIQAMSSLFFLWSNVCILPQIYKNISSNTPLSAGVYRFPKVVGCTGFVVSGLLLMLETQTVWNEFAFDTIGWWIASLKVIGGCLFLIGAGIGYERAEWAQKSTAMLTLIGSFVFLIGSLLLWYEVMEPYPVLVRR</sequence>
<keyword evidence="1" id="KW-0812">Transmembrane</keyword>